<feature type="compositionally biased region" description="Basic residues" evidence="1">
    <location>
        <begin position="97"/>
        <end position="107"/>
    </location>
</feature>
<organism evidence="4">
    <name type="scientific">Tanacetum cinerariifolium</name>
    <name type="common">Dalmatian daisy</name>
    <name type="synonym">Chrysanthemum cinerariifolium</name>
    <dbReference type="NCBI Taxonomy" id="118510"/>
    <lineage>
        <taxon>Eukaryota</taxon>
        <taxon>Viridiplantae</taxon>
        <taxon>Streptophyta</taxon>
        <taxon>Embryophyta</taxon>
        <taxon>Tracheophyta</taxon>
        <taxon>Spermatophyta</taxon>
        <taxon>Magnoliopsida</taxon>
        <taxon>eudicotyledons</taxon>
        <taxon>Gunneridae</taxon>
        <taxon>Pentapetalae</taxon>
        <taxon>asterids</taxon>
        <taxon>campanulids</taxon>
        <taxon>Asterales</taxon>
        <taxon>Asteraceae</taxon>
        <taxon>Asteroideae</taxon>
        <taxon>Anthemideae</taxon>
        <taxon>Anthemidinae</taxon>
        <taxon>Tanacetum</taxon>
    </lineage>
</organism>
<dbReference type="EMBL" id="BKCJ010010848">
    <property type="protein sequence ID" value="GEU93418.1"/>
    <property type="molecule type" value="Genomic_DNA"/>
</dbReference>
<gene>
    <name evidence="2" type="ORF">Tci_065384</name>
    <name evidence="3" type="ORF">Tci_065396</name>
    <name evidence="4" type="ORF">Tci_512632</name>
</gene>
<evidence type="ECO:0000256" key="1">
    <source>
        <dbReference type="SAM" id="MobiDB-lite"/>
    </source>
</evidence>
<dbReference type="AlphaFoldDB" id="A0A699IIL4"/>
<dbReference type="EMBL" id="BKCJ010275120">
    <property type="protein sequence ID" value="GEZ40659.1"/>
    <property type="molecule type" value="Genomic_DNA"/>
</dbReference>
<dbReference type="InterPro" id="IPR043502">
    <property type="entry name" value="DNA/RNA_pol_sf"/>
</dbReference>
<evidence type="ECO:0000313" key="3">
    <source>
        <dbReference type="EMBL" id="GEU93418.1"/>
    </source>
</evidence>
<feature type="compositionally biased region" description="Polar residues" evidence="1">
    <location>
        <begin position="12"/>
        <end position="25"/>
    </location>
</feature>
<name>A0A699IIL4_TANCI</name>
<dbReference type="Gene3D" id="3.10.10.10">
    <property type="entry name" value="HIV Type 1 Reverse Transcriptase, subunit A, domain 1"/>
    <property type="match status" value="1"/>
</dbReference>
<evidence type="ECO:0000313" key="4">
    <source>
        <dbReference type="EMBL" id="GEZ40659.1"/>
    </source>
</evidence>
<sequence length="208" mass="24257">MQSSAGRFFRRNVSSSGKNRSSNNYGKGRKKQNGANGVRDNKMSFAIQRHNRNDRNETPRSGRFYHPFYDQIPHQLRNRNDGNQERGSMRMQTLGKGARRSSGKHRGTWTGSERIAVSRFVMEHQLKIYPFTEPVVHKRRPMTPDERLVLKEKVFWWLKEGMLRKVQHLVWVANTIPVKLANGTWKVQVDYSSLNKVCATPFRRKGKS</sequence>
<feature type="compositionally biased region" description="Basic and acidic residues" evidence="1">
    <location>
        <begin position="78"/>
        <end position="88"/>
    </location>
</feature>
<dbReference type="EMBL" id="BKCJ010010846">
    <property type="protein sequence ID" value="GEU93406.1"/>
    <property type="molecule type" value="Genomic_DNA"/>
</dbReference>
<dbReference type="SUPFAM" id="SSF56672">
    <property type="entry name" value="DNA/RNA polymerases"/>
    <property type="match status" value="1"/>
</dbReference>
<evidence type="ECO:0008006" key="5">
    <source>
        <dbReference type="Google" id="ProtNLM"/>
    </source>
</evidence>
<feature type="region of interest" description="Disordered" evidence="1">
    <location>
        <begin position="74"/>
        <end position="108"/>
    </location>
</feature>
<comment type="caution">
    <text evidence="4">The sequence shown here is derived from an EMBL/GenBank/DDBJ whole genome shotgun (WGS) entry which is preliminary data.</text>
</comment>
<evidence type="ECO:0000313" key="2">
    <source>
        <dbReference type="EMBL" id="GEU93406.1"/>
    </source>
</evidence>
<protein>
    <recommendedName>
        <fullName evidence="5">Reverse transcriptase domain-containing protein</fullName>
    </recommendedName>
</protein>
<accession>A0A699IIL4</accession>
<reference evidence="4" key="1">
    <citation type="journal article" date="2019" name="Sci. Rep.">
        <title>Draft genome of Tanacetum cinerariifolium, the natural source of mosquito coil.</title>
        <authorList>
            <person name="Yamashiro T."/>
            <person name="Shiraishi A."/>
            <person name="Satake H."/>
            <person name="Nakayama K."/>
        </authorList>
    </citation>
    <scope>NUCLEOTIDE SEQUENCE</scope>
</reference>
<feature type="region of interest" description="Disordered" evidence="1">
    <location>
        <begin position="1"/>
        <end position="41"/>
    </location>
</feature>
<proteinExistence type="predicted"/>